<dbReference type="PANTHER" id="PTHR34106:SF5">
    <property type="entry name" value="GLYCOSIDASE"/>
    <property type="match status" value="1"/>
</dbReference>
<dbReference type="CDD" id="cd18610">
    <property type="entry name" value="GH130_BT3780-like"/>
    <property type="match status" value="1"/>
</dbReference>
<dbReference type="GO" id="GO:0016787">
    <property type="term" value="F:hydrolase activity"/>
    <property type="evidence" value="ECO:0007669"/>
    <property type="project" value="UniProtKB-KW"/>
</dbReference>
<dbReference type="InterPro" id="IPR023296">
    <property type="entry name" value="Glyco_hydro_beta-prop_sf"/>
</dbReference>
<keyword evidence="4" id="KW-0732">Signal</keyword>
<evidence type="ECO:0000256" key="3">
    <source>
        <dbReference type="ARBA" id="ARBA00024356"/>
    </source>
</evidence>
<keyword evidence="6" id="KW-1185">Reference proteome</keyword>
<comment type="caution">
    <text evidence="5">The sequence shown here is derived from an EMBL/GenBank/DDBJ whole genome shotgun (WGS) entry which is preliminary data.</text>
</comment>
<dbReference type="InterPro" id="IPR007184">
    <property type="entry name" value="Mannoside_phosphorylase"/>
</dbReference>
<keyword evidence="1" id="KW-0328">Glycosyltransferase</keyword>
<evidence type="ECO:0000256" key="4">
    <source>
        <dbReference type="SAM" id="SignalP"/>
    </source>
</evidence>
<protein>
    <submittedName>
        <fullName evidence="5">Glycoside hydrolase family 130 protein</fullName>
    </submittedName>
</protein>
<dbReference type="Gene3D" id="2.115.10.20">
    <property type="entry name" value="Glycosyl hydrolase domain, family 43"/>
    <property type="match status" value="1"/>
</dbReference>
<dbReference type="PANTHER" id="PTHR34106">
    <property type="entry name" value="GLYCOSIDASE"/>
    <property type="match status" value="1"/>
</dbReference>
<evidence type="ECO:0000256" key="1">
    <source>
        <dbReference type="ARBA" id="ARBA00022676"/>
    </source>
</evidence>
<dbReference type="SUPFAM" id="SSF75005">
    <property type="entry name" value="Arabinanase/levansucrase/invertase"/>
    <property type="match status" value="1"/>
</dbReference>
<evidence type="ECO:0000256" key="2">
    <source>
        <dbReference type="ARBA" id="ARBA00022679"/>
    </source>
</evidence>
<reference evidence="6" key="1">
    <citation type="journal article" date="2019" name="Int. J. Syst. Evol. Microbiol.">
        <title>The Global Catalogue of Microorganisms (GCM) 10K type strain sequencing project: providing services to taxonomists for standard genome sequencing and annotation.</title>
        <authorList>
            <consortium name="The Broad Institute Genomics Platform"/>
            <consortium name="The Broad Institute Genome Sequencing Center for Infectious Disease"/>
            <person name="Wu L."/>
            <person name="Ma J."/>
        </authorList>
    </citation>
    <scope>NUCLEOTIDE SEQUENCE [LARGE SCALE GENOMIC DNA]</scope>
    <source>
        <strain evidence="6">YJ-61-S</strain>
    </source>
</reference>
<dbReference type="Proteomes" id="UP001596043">
    <property type="component" value="Unassembled WGS sequence"/>
</dbReference>
<dbReference type="PIRSF" id="PIRSF016202">
    <property type="entry name" value="PH1107"/>
    <property type="match status" value="1"/>
</dbReference>
<feature type="chain" id="PRO_5046006344" evidence="4">
    <location>
        <begin position="29"/>
        <end position="392"/>
    </location>
</feature>
<keyword evidence="2" id="KW-0808">Transferase</keyword>
<dbReference type="EMBL" id="JBHSFV010000001">
    <property type="protein sequence ID" value="MFC4632344.1"/>
    <property type="molecule type" value="Genomic_DNA"/>
</dbReference>
<evidence type="ECO:0000313" key="5">
    <source>
        <dbReference type="EMBL" id="MFC4632344.1"/>
    </source>
</evidence>
<dbReference type="Pfam" id="PF04041">
    <property type="entry name" value="Glyco_hydro_130"/>
    <property type="match status" value="1"/>
</dbReference>
<proteinExistence type="inferred from homology"/>
<sequence length="392" mass="44910">MQTYTSFLKPLCSIILTTLLLCSCQKTVTETAELQKDTDHWAFTKFTKVDSINPILKPTTSLQFECPITKQERNWEERNVLNPSAIVKDDQVYLFYRAQDSMGTSRIGLAISDDGLHFTKEETPVFYPDEDAMKPYEWNYRKLNGESLVEDCKSCYFDGVEDPRIIESEDGTYIMTYTAYDGKTARLAIASSKDLINWTKHGLVLSQDRYKDLWSKSGAIVVDVIGNKNIAKKIDGKYWMYFGDTHLFIATSDDLIHWEVAVNEENQKMISVLHPRSGYFDSRLVEPGPFAIYKEEGILLIYNASNAANFNDAALPKFTYAAGQALFDKDQPNKLLERTPSYFIYPDKDYEKIGEVNEVCFVEGLVAFKNRWFLYYGTADSKIAVAVHEFEE</sequence>
<name>A0ABV9HSV4_9FLAO</name>
<keyword evidence="5" id="KW-0378">Hydrolase</keyword>
<feature type="signal peptide" evidence="4">
    <location>
        <begin position="1"/>
        <end position="28"/>
    </location>
</feature>
<gene>
    <name evidence="5" type="ORF">ACFO3O_00380</name>
</gene>
<accession>A0ABV9HSV4</accession>
<evidence type="ECO:0000313" key="6">
    <source>
        <dbReference type="Proteomes" id="UP001596043"/>
    </source>
</evidence>
<organism evidence="5 6">
    <name type="scientific">Dokdonia ponticola</name>
    <dbReference type="NCBI Taxonomy" id="2041041"/>
    <lineage>
        <taxon>Bacteria</taxon>
        <taxon>Pseudomonadati</taxon>
        <taxon>Bacteroidota</taxon>
        <taxon>Flavobacteriia</taxon>
        <taxon>Flavobacteriales</taxon>
        <taxon>Flavobacteriaceae</taxon>
        <taxon>Dokdonia</taxon>
    </lineage>
</organism>
<comment type="similarity">
    <text evidence="3">Belongs to the glycosyl hydrolase 130 family.</text>
</comment>
<dbReference type="RefSeq" id="WP_379976532.1">
    <property type="nucleotide sequence ID" value="NZ_JBHSFV010000001.1"/>
</dbReference>